<dbReference type="Proteomes" id="UP001175227">
    <property type="component" value="Unassembled WGS sequence"/>
</dbReference>
<sequence>MIESIDALPTKTRNEDRLVVSASQEKAQTAHKLVPQLTLPPQMDVASRERQYQRVMDRVHEMAKNELNISLSYREQSEKRKFKICKQMAKEYPILQRYPDICQ</sequence>
<protein>
    <submittedName>
        <fullName evidence="1">Uncharacterized protein</fullName>
    </submittedName>
</protein>
<name>A0AA39ND00_9AGAR</name>
<reference evidence="1" key="1">
    <citation type="submission" date="2023-06" db="EMBL/GenBank/DDBJ databases">
        <authorList>
            <consortium name="Lawrence Berkeley National Laboratory"/>
            <person name="Ahrendt S."/>
            <person name="Sahu N."/>
            <person name="Indic B."/>
            <person name="Wong-Bajracharya J."/>
            <person name="Merenyi Z."/>
            <person name="Ke H.-M."/>
            <person name="Monk M."/>
            <person name="Kocsube S."/>
            <person name="Drula E."/>
            <person name="Lipzen A."/>
            <person name="Balint B."/>
            <person name="Henrissat B."/>
            <person name="Andreopoulos B."/>
            <person name="Martin F.M."/>
            <person name="Harder C.B."/>
            <person name="Rigling D."/>
            <person name="Ford K.L."/>
            <person name="Foster G.D."/>
            <person name="Pangilinan J."/>
            <person name="Papanicolaou A."/>
            <person name="Barry K."/>
            <person name="LaButti K."/>
            <person name="Viragh M."/>
            <person name="Koriabine M."/>
            <person name="Yan M."/>
            <person name="Riley R."/>
            <person name="Champramary S."/>
            <person name="Plett K.L."/>
            <person name="Tsai I.J."/>
            <person name="Slot J."/>
            <person name="Sipos G."/>
            <person name="Plett J."/>
            <person name="Nagy L.G."/>
            <person name="Grigoriev I.V."/>
        </authorList>
    </citation>
    <scope>NUCLEOTIDE SEQUENCE</scope>
    <source>
        <strain evidence="1">ICMP 16352</strain>
    </source>
</reference>
<accession>A0AA39ND00</accession>
<evidence type="ECO:0000313" key="1">
    <source>
        <dbReference type="EMBL" id="KAK0463372.1"/>
    </source>
</evidence>
<dbReference type="EMBL" id="JAUEPR010000110">
    <property type="protein sequence ID" value="KAK0463374.1"/>
    <property type="molecule type" value="Genomic_DNA"/>
</dbReference>
<comment type="caution">
    <text evidence="1">The sequence shown here is derived from an EMBL/GenBank/DDBJ whole genome shotgun (WGS) entry which is preliminary data.</text>
</comment>
<dbReference type="AlphaFoldDB" id="A0AA39ND00"/>
<proteinExistence type="predicted"/>
<dbReference type="EMBL" id="JAUEPR010000110">
    <property type="protein sequence ID" value="KAK0463372.1"/>
    <property type="molecule type" value="Genomic_DNA"/>
</dbReference>
<evidence type="ECO:0000313" key="3">
    <source>
        <dbReference type="Proteomes" id="UP001175227"/>
    </source>
</evidence>
<organism evidence="1 3">
    <name type="scientific">Armillaria novae-zelandiae</name>
    <dbReference type="NCBI Taxonomy" id="153914"/>
    <lineage>
        <taxon>Eukaryota</taxon>
        <taxon>Fungi</taxon>
        <taxon>Dikarya</taxon>
        <taxon>Basidiomycota</taxon>
        <taxon>Agaricomycotina</taxon>
        <taxon>Agaricomycetes</taxon>
        <taxon>Agaricomycetidae</taxon>
        <taxon>Agaricales</taxon>
        <taxon>Marasmiineae</taxon>
        <taxon>Physalacriaceae</taxon>
        <taxon>Armillaria</taxon>
    </lineage>
</organism>
<gene>
    <name evidence="1" type="ORF">IW261DRAFT_1427642</name>
    <name evidence="2" type="ORF">IW261DRAFT_1427644</name>
</gene>
<keyword evidence="3" id="KW-1185">Reference proteome</keyword>
<evidence type="ECO:0000313" key="2">
    <source>
        <dbReference type="EMBL" id="KAK0463374.1"/>
    </source>
</evidence>